<reference evidence="1 2" key="1">
    <citation type="submission" date="2015-01" db="EMBL/GenBank/DDBJ databases">
        <title>Evolution of Trichinella species and genotypes.</title>
        <authorList>
            <person name="Korhonen P.K."/>
            <person name="Edoardo P."/>
            <person name="Giuseppe L.R."/>
            <person name="Gasser R.B."/>
        </authorList>
    </citation>
    <scope>NUCLEOTIDE SEQUENCE [LARGE SCALE GENOMIC DNA]</scope>
    <source>
        <strain evidence="1">ISS3</strain>
    </source>
</reference>
<protein>
    <submittedName>
        <fullName evidence="1">Uncharacterized protein</fullName>
    </submittedName>
</protein>
<organism evidence="1 2">
    <name type="scientific">Trichinella spiralis</name>
    <name type="common">Trichina worm</name>
    <dbReference type="NCBI Taxonomy" id="6334"/>
    <lineage>
        <taxon>Eukaryota</taxon>
        <taxon>Metazoa</taxon>
        <taxon>Ecdysozoa</taxon>
        <taxon>Nematoda</taxon>
        <taxon>Enoplea</taxon>
        <taxon>Dorylaimia</taxon>
        <taxon>Trichinellida</taxon>
        <taxon>Trichinellidae</taxon>
        <taxon>Trichinella</taxon>
    </lineage>
</organism>
<evidence type="ECO:0000313" key="1">
    <source>
        <dbReference type="EMBL" id="KRY25094.1"/>
    </source>
</evidence>
<accession>A0A0V1AJV2</accession>
<dbReference type="Proteomes" id="UP000054776">
    <property type="component" value="Unassembled WGS sequence"/>
</dbReference>
<dbReference type="InParanoid" id="A0A0V1AJV2"/>
<dbReference type="AlphaFoldDB" id="A0A0V1AJV2"/>
<gene>
    <name evidence="1" type="ORF">T01_2543</name>
</gene>
<comment type="caution">
    <text evidence="1">The sequence shown here is derived from an EMBL/GenBank/DDBJ whole genome shotgun (WGS) entry which is preliminary data.</text>
</comment>
<keyword evidence="2" id="KW-1185">Reference proteome</keyword>
<name>A0A0V1AJV2_TRISP</name>
<evidence type="ECO:0000313" key="2">
    <source>
        <dbReference type="Proteomes" id="UP000054776"/>
    </source>
</evidence>
<proteinExistence type="predicted"/>
<dbReference type="OrthoDB" id="10055463at2759"/>
<sequence length="40" mass="4807">MPLRTVIAEFPKNSITNITEIMDQFIEQDPEDERRTDQER</sequence>
<dbReference type="EMBL" id="JYDH01001190">
    <property type="protein sequence ID" value="KRY25094.1"/>
    <property type="molecule type" value="Genomic_DNA"/>
</dbReference>